<name>A0A644UC35_9ZZZZ</name>
<comment type="caution">
    <text evidence="1">The sequence shown here is derived from an EMBL/GenBank/DDBJ whole genome shotgun (WGS) entry which is preliminary data.</text>
</comment>
<protein>
    <recommendedName>
        <fullName evidence="2">Metanogen output domain-containing protein</fullName>
    </recommendedName>
</protein>
<accession>A0A644UC35</accession>
<evidence type="ECO:0000313" key="1">
    <source>
        <dbReference type="EMBL" id="MPL76409.1"/>
    </source>
</evidence>
<gene>
    <name evidence="1" type="ORF">SDC9_22254</name>
</gene>
<dbReference type="EMBL" id="VSSQ01000097">
    <property type="protein sequence ID" value="MPL76409.1"/>
    <property type="molecule type" value="Genomic_DNA"/>
</dbReference>
<proteinExistence type="predicted"/>
<reference evidence="1" key="1">
    <citation type="submission" date="2019-08" db="EMBL/GenBank/DDBJ databases">
        <authorList>
            <person name="Kucharzyk K."/>
            <person name="Murdoch R.W."/>
            <person name="Higgins S."/>
            <person name="Loffler F."/>
        </authorList>
    </citation>
    <scope>NUCLEOTIDE SEQUENCE</scope>
</reference>
<evidence type="ECO:0008006" key="2">
    <source>
        <dbReference type="Google" id="ProtNLM"/>
    </source>
</evidence>
<organism evidence="1">
    <name type="scientific">bioreactor metagenome</name>
    <dbReference type="NCBI Taxonomy" id="1076179"/>
    <lineage>
        <taxon>unclassified sequences</taxon>
        <taxon>metagenomes</taxon>
        <taxon>ecological metagenomes</taxon>
    </lineage>
</organism>
<sequence length="123" mass="14037">MIKAMDYRSKAIECVKNTVLPIQRAQFDECGHSLDEQYKKYGNTEFFYGKVIKPGHIYEVGYSKCVCEEILSGKVTNVSHCECSRNSILYILQNLLPKNDIQVEIIHTVLGGADNCRFKVTVR</sequence>
<dbReference type="AlphaFoldDB" id="A0A644UC35"/>